<dbReference type="Proteomes" id="UP000318538">
    <property type="component" value="Chromosome"/>
</dbReference>
<organism evidence="1 2">
    <name type="scientific">Rubripirellula lacrimiformis</name>
    <dbReference type="NCBI Taxonomy" id="1930273"/>
    <lineage>
        <taxon>Bacteria</taxon>
        <taxon>Pseudomonadati</taxon>
        <taxon>Planctomycetota</taxon>
        <taxon>Planctomycetia</taxon>
        <taxon>Pirellulales</taxon>
        <taxon>Pirellulaceae</taxon>
        <taxon>Rubripirellula</taxon>
    </lineage>
</organism>
<keyword evidence="2" id="KW-1185">Reference proteome</keyword>
<evidence type="ECO:0000313" key="1">
    <source>
        <dbReference type="EMBL" id="QDT04347.1"/>
    </source>
</evidence>
<reference evidence="1 2" key="1">
    <citation type="submission" date="2019-02" db="EMBL/GenBank/DDBJ databases">
        <title>Deep-cultivation of Planctomycetes and their phenomic and genomic characterization uncovers novel biology.</title>
        <authorList>
            <person name="Wiegand S."/>
            <person name="Jogler M."/>
            <person name="Boedeker C."/>
            <person name="Pinto D."/>
            <person name="Vollmers J."/>
            <person name="Rivas-Marin E."/>
            <person name="Kohn T."/>
            <person name="Peeters S.H."/>
            <person name="Heuer A."/>
            <person name="Rast P."/>
            <person name="Oberbeckmann S."/>
            <person name="Bunk B."/>
            <person name="Jeske O."/>
            <person name="Meyerdierks A."/>
            <person name="Storesund J.E."/>
            <person name="Kallscheuer N."/>
            <person name="Luecker S."/>
            <person name="Lage O.M."/>
            <person name="Pohl T."/>
            <person name="Merkel B.J."/>
            <person name="Hornburger P."/>
            <person name="Mueller R.-W."/>
            <person name="Bruemmer F."/>
            <person name="Labrenz M."/>
            <person name="Spormann A.M."/>
            <person name="Op den Camp H."/>
            <person name="Overmann J."/>
            <person name="Amann R."/>
            <person name="Jetten M.S.M."/>
            <person name="Mascher T."/>
            <person name="Medema M.H."/>
            <person name="Devos D.P."/>
            <person name="Kaster A.-K."/>
            <person name="Ovreas L."/>
            <person name="Rohde M."/>
            <person name="Galperin M.Y."/>
            <person name="Jogler C."/>
        </authorList>
    </citation>
    <scope>NUCLEOTIDE SEQUENCE [LARGE SCALE GENOMIC DNA]</scope>
    <source>
        <strain evidence="1 2">K22_7</strain>
    </source>
</reference>
<name>A0A517NB40_9BACT</name>
<dbReference type="RefSeq" id="WP_218933967.1">
    <property type="nucleotide sequence ID" value="NZ_CP036525.1"/>
</dbReference>
<protein>
    <submittedName>
        <fullName evidence="1">Uncharacterized protein</fullName>
    </submittedName>
</protein>
<dbReference type="EMBL" id="CP036525">
    <property type="protein sequence ID" value="QDT04347.1"/>
    <property type="molecule type" value="Genomic_DNA"/>
</dbReference>
<evidence type="ECO:0000313" key="2">
    <source>
        <dbReference type="Proteomes" id="UP000318538"/>
    </source>
</evidence>
<accession>A0A517NB40</accession>
<sequence>MNTPSISIFQNGQLLHANRGMFKFDGFGVPTGTFGNTQCFDSVAIVDSCNRRRMIDGNSYGGGCTVCVRFNGNRHWYGIGSATQVASANLTRLAKS</sequence>
<proteinExistence type="predicted"/>
<dbReference type="KEGG" id="rlc:K227x_27380"/>
<gene>
    <name evidence="1" type="ORF">K227x_27380</name>
</gene>
<dbReference type="AlphaFoldDB" id="A0A517NB40"/>